<organism evidence="5 6">
    <name type="scientific">Galendromus occidentalis</name>
    <name type="common">western predatory mite</name>
    <dbReference type="NCBI Taxonomy" id="34638"/>
    <lineage>
        <taxon>Eukaryota</taxon>
        <taxon>Metazoa</taxon>
        <taxon>Ecdysozoa</taxon>
        <taxon>Arthropoda</taxon>
        <taxon>Chelicerata</taxon>
        <taxon>Arachnida</taxon>
        <taxon>Acari</taxon>
        <taxon>Parasitiformes</taxon>
        <taxon>Mesostigmata</taxon>
        <taxon>Gamasina</taxon>
        <taxon>Phytoseioidea</taxon>
        <taxon>Phytoseiidae</taxon>
        <taxon>Typhlodrominae</taxon>
        <taxon>Galendromus</taxon>
    </lineage>
</organism>
<feature type="transmembrane region" description="Helical" evidence="3">
    <location>
        <begin position="85"/>
        <end position="105"/>
    </location>
</feature>
<evidence type="ECO:0000313" key="6">
    <source>
        <dbReference type="RefSeq" id="XP_028967901.1"/>
    </source>
</evidence>
<feature type="compositionally biased region" description="Polar residues" evidence="2">
    <location>
        <begin position="552"/>
        <end position="566"/>
    </location>
</feature>
<feature type="region of interest" description="Disordered" evidence="2">
    <location>
        <begin position="550"/>
        <end position="606"/>
    </location>
</feature>
<keyword evidence="5" id="KW-1185">Reference proteome</keyword>
<feature type="transmembrane region" description="Helical" evidence="3">
    <location>
        <begin position="692"/>
        <end position="711"/>
    </location>
</feature>
<feature type="transmembrane region" description="Helical" evidence="3">
    <location>
        <begin position="752"/>
        <end position="774"/>
    </location>
</feature>
<dbReference type="InterPro" id="IPR050327">
    <property type="entry name" value="Proton-linked_MCT"/>
</dbReference>
<evidence type="ECO:0000256" key="3">
    <source>
        <dbReference type="SAM" id="Phobius"/>
    </source>
</evidence>
<gene>
    <name evidence="6" type="primary">LOC100903228</name>
</gene>
<reference evidence="6" key="1">
    <citation type="submission" date="2025-08" db="UniProtKB">
        <authorList>
            <consortium name="RefSeq"/>
        </authorList>
    </citation>
    <scope>IDENTIFICATION</scope>
</reference>
<evidence type="ECO:0000256" key="1">
    <source>
        <dbReference type="ARBA" id="ARBA00004141"/>
    </source>
</evidence>
<feature type="transmembrane region" description="Helical" evidence="3">
    <location>
        <begin position="156"/>
        <end position="174"/>
    </location>
</feature>
<dbReference type="KEGG" id="goe:100903228"/>
<feature type="region of interest" description="Disordered" evidence="2">
    <location>
        <begin position="472"/>
        <end position="498"/>
    </location>
</feature>
<feature type="transmembrane region" description="Helical" evidence="3">
    <location>
        <begin position="180"/>
        <end position="204"/>
    </location>
</feature>
<dbReference type="InterPro" id="IPR036259">
    <property type="entry name" value="MFS_trans_sf"/>
</dbReference>
<dbReference type="Pfam" id="PF07690">
    <property type="entry name" value="MFS_1"/>
    <property type="match status" value="1"/>
</dbReference>
<feature type="transmembrane region" description="Helical" evidence="3">
    <location>
        <begin position="620"/>
        <end position="643"/>
    </location>
</feature>
<comment type="subcellular location">
    <subcellularLocation>
        <location evidence="1">Membrane</location>
        <topology evidence="1">Multi-pass membrane protein</topology>
    </subcellularLocation>
</comment>
<dbReference type="PANTHER" id="PTHR11360">
    <property type="entry name" value="MONOCARBOXYLATE TRANSPORTER"/>
    <property type="match status" value="1"/>
</dbReference>
<keyword evidence="3" id="KW-0472">Membrane</keyword>
<dbReference type="RefSeq" id="XP_028967901.1">
    <property type="nucleotide sequence ID" value="XM_029112068.1"/>
</dbReference>
<keyword evidence="3" id="KW-1133">Transmembrane helix</keyword>
<evidence type="ECO:0000256" key="2">
    <source>
        <dbReference type="SAM" id="MobiDB-lite"/>
    </source>
</evidence>
<feature type="compositionally biased region" description="Polar residues" evidence="2">
    <location>
        <begin position="25"/>
        <end position="41"/>
    </location>
</feature>
<feature type="transmembrane region" description="Helical" evidence="3">
    <location>
        <begin position="216"/>
        <end position="237"/>
    </location>
</feature>
<proteinExistence type="predicted"/>
<dbReference type="Gene3D" id="1.20.1250.20">
    <property type="entry name" value="MFS general substrate transporter like domains"/>
    <property type="match status" value="2"/>
</dbReference>
<feature type="region of interest" description="Disordered" evidence="2">
    <location>
        <begin position="391"/>
        <end position="424"/>
    </location>
</feature>
<accession>A0AAJ7SH10</accession>
<dbReference type="InterPro" id="IPR020846">
    <property type="entry name" value="MFS_dom"/>
</dbReference>
<dbReference type="InterPro" id="IPR011701">
    <property type="entry name" value="MFS"/>
</dbReference>
<feature type="transmembrane region" description="Helical" evidence="3">
    <location>
        <begin position="781"/>
        <end position="800"/>
    </location>
</feature>
<feature type="domain" description="Major facilitator superfamily (MFS) profile" evidence="4">
    <location>
        <begin position="625"/>
        <end position="818"/>
    </location>
</feature>
<dbReference type="GeneID" id="100903228"/>
<dbReference type="PROSITE" id="PS50850">
    <property type="entry name" value="MFS"/>
    <property type="match status" value="1"/>
</dbReference>
<feature type="transmembrane region" description="Helical" evidence="3">
    <location>
        <begin position="125"/>
        <end position="144"/>
    </location>
</feature>
<dbReference type="GO" id="GO:0008028">
    <property type="term" value="F:monocarboxylic acid transmembrane transporter activity"/>
    <property type="evidence" value="ECO:0007669"/>
    <property type="project" value="TreeGrafter"/>
</dbReference>
<evidence type="ECO:0000313" key="5">
    <source>
        <dbReference type="Proteomes" id="UP000694867"/>
    </source>
</evidence>
<dbReference type="Proteomes" id="UP000694867">
    <property type="component" value="Unplaced"/>
</dbReference>
<evidence type="ECO:0000259" key="4">
    <source>
        <dbReference type="PROSITE" id="PS50850"/>
    </source>
</evidence>
<feature type="transmembrane region" description="Helical" evidence="3">
    <location>
        <begin position="718"/>
        <end position="740"/>
    </location>
</feature>
<dbReference type="AlphaFoldDB" id="A0AAJ7SH10"/>
<dbReference type="PANTHER" id="PTHR11360:SF293">
    <property type="entry name" value="HERMES, ISOFORM A"/>
    <property type="match status" value="1"/>
</dbReference>
<feature type="region of interest" description="Disordered" evidence="2">
    <location>
        <begin position="1"/>
        <end position="67"/>
    </location>
</feature>
<protein>
    <submittedName>
        <fullName evidence="6">Uncharacterized protein LOC100903228</fullName>
    </submittedName>
</protein>
<dbReference type="GO" id="GO:0016020">
    <property type="term" value="C:membrane"/>
    <property type="evidence" value="ECO:0007669"/>
    <property type="project" value="UniProtKB-SubCell"/>
</dbReference>
<dbReference type="SUPFAM" id="SSF103473">
    <property type="entry name" value="MFS general substrate transporter"/>
    <property type="match status" value="2"/>
</dbReference>
<keyword evidence="3" id="KW-0812">Transmembrane</keyword>
<feature type="transmembrane region" description="Helical" evidence="3">
    <location>
        <begin position="243"/>
        <end position="263"/>
    </location>
</feature>
<sequence length="818" mass="88594">MAPRPEHPEAAPTPVRTPVERDCVTKQTEGTEEISSPNLDITENDIGRGEELPLRPSSDAKLARSVSNRTARPQRFFRAPPPDGGWGWMVLLGVVIGNILIIGHAKTFGVYITTLIERFDEKPSTVAWIQSIQFSFFLGFAPIASMLAERFSPRTVTLVGAVIACSGMALSSRAKSIVHLYFSYGVMMGLAAVFTFTPGVIMIAKYFDRRRGLANGLGMAGNSLGGIFMPILADFLISEYSLHGGFLIMGGILLNAAVGAMLWRPVETVNNVRGRTSSATAKTVPIPTLSAQASTANEKVSAPLIQDNVTATDDKLEAVAILPDEVPSEVFQPPKDLIILDNADNSLSSGANAVSNISCPLPLPSLCSTSVPDISAPTAASAVRDVPANFEVQSQPSASPPPLQVNGGSQRKNRDKVDRSLETQQSLDHQSIFSQSTASLSSFVFLSTFHLGPSFGTVEDITNLRYDDDEEGAIEDEGDDQEDELNNLDDDSEDEDDDYDVYETVRARSDLKVDIAGLLAAGSSANETTSAPNPALREFGVVLHPKKAITPDPSTDISALKDTTPQAVDVPRSRASGRQRKSVAEKPTKPQVASARRRTVPAKPLKPTPRQRNKYFDFSFFRLHVFYVMMVPLFLHSIGYTTIQMYTPMYARSLGFSTSDSARCLSFLAFADVLGRIGCAWLSDLQLCKRKYFYMTGMLLSGMVAYCMPFAKTYLQLLICTSGFGLASGAYIGLTVALFADAFGNDKVAKAHSMATMCTGIAGLSGGPFIGYVLEKTRSFVICYSILGSCQILGGLVYFLEPWAAQTDTKKIRAQQWV</sequence>
<name>A0AAJ7SH10_9ACAR</name>